<dbReference type="RefSeq" id="XP_001306386.1">
    <property type="nucleotide sequence ID" value="XM_001306385.1"/>
</dbReference>
<reference evidence="13" key="2">
    <citation type="journal article" date="2007" name="Science">
        <title>Draft genome sequence of the sexually transmitted pathogen Trichomonas vaginalis.</title>
        <authorList>
            <person name="Carlton J.M."/>
            <person name="Hirt R.P."/>
            <person name="Silva J.C."/>
            <person name="Delcher A.L."/>
            <person name="Schatz M."/>
            <person name="Zhao Q."/>
            <person name="Wortman J.R."/>
            <person name="Bidwell S.L."/>
            <person name="Alsmark U.C.M."/>
            <person name="Besteiro S."/>
            <person name="Sicheritz-Ponten T."/>
            <person name="Noel C.J."/>
            <person name="Dacks J.B."/>
            <person name="Foster P.G."/>
            <person name="Simillion C."/>
            <person name="Van de Peer Y."/>
            <person name="Miranda-Saavedra D."/>
            <person name="Barton G.J."/>
            <person name="Westrop G.D."/>
            <person name="Mueller S."/>
            <person name="Dessi D."/>
            <person name="Fiori P.L."/>
            <person name="Ren Q."/>
            <person name="Paulsen I."/>
            <person name="Zhang H."/>
            <person name="Bastida-Corcuera F.D."/>
            <person name="Simoes-Barbosa A."/>
            <person name="Brown M.T."/>
            <person name="Hayes R.D."/>
            <person name="Mukherjee M."/>
            <person name="Okumura C.Y."/>
            <person name="Schneider R."/>
            <person name="Smith A.J."/>
            <person name="Vanacova S."/>
            <person name="Villalvazo M."/>
            <person name="Haas B.J."/>
            <person name="Pertea M."/>
            <person name="Feldblyum T.V."/>
            <person name="Utterback T.R."/>
            <person name="Shu C.L."/>
            <person name="Osoegawa K."/>
            <person name="de Jong P.J."/>
            <person name="Hrdy I."/>
            <person name="Horvathova L."/>
            <person name="Zubacova Z."/>
            <person name="Dolezal P."/>
            <person name="Malik S.B."/>
            <person name="Logsdon J.M. Jr."/>
            <person name="Henze K."/>
            <person name="Gupta A."/>
            <person name="Wang C.C."/>
            <person name="Dunne R.L."/>
            <person name="Upcroft J.A."/>
            <person name="Upcroft P."/>
            <person name="White O."/>
            <person name="Salzberg S.L."/>
            <person name="Tang P."/>
            <person name="Chiu C.-H."/>
            <person name="Lee Y.-S."/>
            <person name="Embley T.M."/>
            <person name="Coombs G.H."/>
            <person name="Mottram J.C."/>
            <person name="Tachezy J."/>
            <person name="Fraser-Liggett C.M."/>
            <person name="Johnson P.J."/>
        </authorList>
    </citation>
    <scope>NUCLEOTIDE SEQUENCE [LARGE SCALE GENOMIC DNA]</scope>
    <source>
        <strain evidence="13">G3</strain>
    </source>
</reference>
<evidence type="ECO:0000313" key="13">
    <source>
        <dbReference type="EMBL" id="EAX93456.1"/>
    </source>
</evidence>
<dbReference type="CDD" id="cd05579">
    <property type="entry name" value="STKc_MAST_like"/>
    <property type="match status" value="1"/>
</dbReference>
<dbReference type="EMBL" id="DS113911">
    <property type="protein sequence ID" value="EAX93456.1"/>
    <property type="molecule type" value="Genomic_DNA"/>
</dbReference>
<comment type="catalytic activity">
    <reaction evidence="9">
        <text>L-seryl-[protein] + ATP = O-phospho-L-seryl-[protein] + ADP + H(+)</text>
        <dbReference type="Rhea" id="RHEA:17989"/>
        <dbReference type="Rhea" id="RHEA-COMP:9863"/>
        <dbReference type="Rhea" id="RHEA-COMP:11604"/>
        <dbReference type="ChEBI" id="CHEBI:15378"/>
        <dbReference type="ChEBI" id="CHEBI:29999"/>
        <dbReference type="ChEBI" id="CHEBI:30616"/>
        <dbReference type="ChEBI" id="CHEBI:83421"/>
        <dbReference type="ChEBI" id="CHEBI:456216"/>
        <dbReference type="EC" id="2.7.11.1"/>
    </reaction>
</comment>
<evidence type="ECO:0000259" key="10">
    <source>
        <dbReference type="PROSITE" id="PS50011"/>
    </source>
</evidence>
<dbReference type="SMR" id="A2FNQ5"/>
<dbReference type="SUPFAM" id="SSF56112">
    <property type="entry name" value="Protein kinase-like (PK-like)"/>
    <property type="match status" value="1"/>
</dbReference>
<comment type="catalytic activity">
    <reaction evidence="8">
        <text>L-threonyl-[protein] + ATP = O-phospho-L-threonyl-[protein] + ADP + H(+)</text>
        <dbReference type="Rhea" id="RHEA:46608"/>
        <dbReference type="Rhea" id="RHEA-COMP:11060"/>
        <dbReference type="Rhea" id="RHEA-COMP:11605"/>
        <dbReference type="ChEBI" id="CHEBI:15378"/>
        <dbReference type="ChEBI" id="CHEBI:30013"/>
        <dbReference type="ChEBI" id="CHEBI:30616"/>
        <dbReference type="ChEBI" id="CHEBI:61977"/>
        <dbReference type="ChEBI" id="CHEBI:456216"/>
        <dbReference type="EC" id="2.7.11.1"/>
    </reaction>
</comment>
<dbReference type="PROSITE" id="PS51379">
    <property type="entry name" value="4FE4S_FER_2"/>
    <property type="match status" value="1"/>
</dbReference>
<evidence type="ECO:0000256" key="5">
    <source>
        <dbReference type="ARBA" id="ARBA00022741"/>
    </source>
</evidence>
<keyword evidence="4" id="KW-0808">Transferase</keyword>
<dbReference type="InterPro" id="IPR017896">
    <property type="entry name" value="4Fe4S_Fe-S-bd"/>
</dbReference>
<evidence type="ECO:0000259" key="11">
    <source>
        <dbReference type="PROSITE" id="PS51285"/>
    </source>
</evidence>
<dbReference type="InterPro" id="IPR050236">
    <property type="entry name" value="Ser_Thr_kinase_AGC"/>
</dbReference>
<dbReference type="SMART" id="SM00220">
    <property type="entry name" value="S_TKc"/>
    <property type="match status" value="1"/>
</dbReference>
<dbReference type="Gene3D" id="1.10.510.10">
    <property type="entry name" value="Transferase(Phosphotransferase) domain 1"/>
    <property type="match status" value="1"/>
</dbReference>
<dbReference type="InParanoid" id="A2FNQ5"/>
<dbReference type="VEuPathDB" id="TrichDB:TVAG_347430"/>
<name>A2FNQ5_TRIV3</name>
<dbReference type="GO" id="GO:0035556">
    <property type="term" value="P:intracellular signal transduction"/>
    <property type="evidence" value="ECO:0000318"/>
    <property type="project" value="GO_Central"/>
</dbReference>
<dbReference type="eggNOG" id="KOG0606">
    <property type="taxonomic scope" value="Eukaryota"/>
</dbReference>
<dbReference type="PANTHER" id="PTHR24356:SF1">
    <property type="entry name" value="SERINE_THREONINE-PROTEIN KINASE GREATWALL"/>
    <property type="match status" value="1"/>
</dbReference>
<dbReference type="KEGG" id="tva:4751174"/>
<evidence type="ECO:0000256" key="8">
    <source>
        <dbReference type="ARBA" id="ARBA00047899"/>
    </source>
</evidence>
<keyword evidence="5" id="KW-0547">Nucleotide-binding</keyword>
<sequence>MCVTNHKIRFEMREGFNIFEVDGDVYPRVFTILFKQKANLVWLTQQLGRANNKAPSRIITEMIELAKSLIQCSYADLFTTTTNILRRCQELFTEKDITNEEKNFANSILKFTYTISRIFSQNSSKIQNSKADSEYHVLEEEESEQEVDENECVLCRICEQLIPIKLLHAHNQSCLKAYESEFNMITTDEKIRKLQNFISKTTLDIPWPGEKEKAITTILPIFHCLLLLDHALNGESDTIDHVYNTIKFIRVPSEDHILTRARNLVLEKMKAAQNYAEASQRSQMTRLRKTDFGVPSLQTTIADFTFIKRISSGAYAKVYLAEKNSTKDTYAIKVTPKSELRQKNEVRRVLTEKDILLKNSNPYIVEIYYSIIGKHNLYLVMDFVPGGDLYSLLQNIGTLDEDSSRIYIAQIVQALDFLHGKGILHRDLKPDNILISCEGKLKLTDFGLSLYGAFDRGNSEGLVGTPGYMAPEIILSQPHNQCVDYWSLGVILFELLTGIPPFNRATEQETFQAIVSGKCDWSLLEDVSNDGIDFIRKLLTVDPSKRLGANGISDIKNHSWFKSINWDKVEELPPPFVPKVTRNSTEYFEERYEFLKSDVIEKDIIEDIEDARKVVPRSVSMTDLSKQQSFMRNSDSDSSDDSEIIELYQSISLKNLSRKSTNAVKTRRISSKSEDKTFYKLGTSNSFCLPPPIPTK</sequence>
<dbReference type="PROSITE" id="PS00108">
    <property type="entry name" value="PROTEIN_KINASE_ST"/>
    <property type="match status" value="1"/>
</dbReference>
<dbReference type="InterPro" id="IPR011009">
    <property type="entry name" value="Kinase-like_dom_sf"/>
</dbReference>
<dbReference type="PROSITE" id="PS51285">
    <property type="entry name" value="AGC_KINASE_CTER"/>
    <property type="match status" value="1"/>
</dbReference>
<evidence type="ECO:0000256" key="7">
    <source>
        <dbReference type="ARBA" id="ARBA00022840"/>
    </source>
</evidence>
<reference evidence="13" key="1">
    <citation type="submission" date="2006-10" db="EMBL/GenBank/DDBJ databases">
        <authorList>
            <person name="Amadeo P."/>
            <person name="Zhao Q."/>
            <person name="Wortman J."/>
            <person name="Fraser-Liggett C."/>
            <person name="Carlton J."/>
        </authorList>
    </citation>
    <scope>NUCLEOTIDE SEQUENCE</scope>
    <source>
        <strain evidence="13">G3</strain>
    </source>
</reference>
<feature type="domain" description="4Fe-4S ferredoxin-type" evidence="12">
    <location>
        <begin position="143"/>
        <end position="172"/>
    </location>
</feature>
<dbReference type="Gene3D" id="3.30.200.20">
    <property type="entry name" value="Phosphorylase Kinase, domain 1"/>
    <property type="match status" value="1"/>
</dbReference>
<feature type="domain" description="Protein kinase" evidence="10">
    <location>
        <begin position="304"/>
        <end position="561"/>
    </location>
</feature>
<evidence type="ECO:0000256" key="9">
    <source>
        <dbReference type="ARBA" id="ARBA00048679"/>
    </source>
</evidence>
<organism evidence="13 14">
    <name type="scientific">Trichomonas vaginalis (strain ATCC PRA-98 / G3)</name>
    <dbReference type="NCBI Taxonomy" id="412133"/>
    <lineage>
        <taxon>Eukaryota</taxon>
        <taxon>Metamonada</taxon>
        <taxon>Parabasalia</taxon>
        <taxon>Trichomonadida</taxon>
        <taxon>Trichomonadidae</taxon>
        <taxon>Trichomonas</taxon>
    </lineage>
</organism>
<dbReference type="FunFam" id="3.30.200.20:FF:000490">
    <property type="entry name" value="AGC family protein kinase"/>
    <property type="match status" value="1"/>
</dbReference>
<dbReference type="InterPro" id="IPR008271">
    <property type="entry name" value="Ser/Thr_kinase_AS"/>
</dbReference>
<dbReference type="OrthoDB" id="162894at2759"/>
<accession>A2FNQ5</accession>
<dbReference type="InterPro" id="IPR000961">
    <property type="entry name" value="AGC-kinase_C"/>
</dbReference>
<keyword evidence="2" id="KW-0723">Serine/threonine-protein kinase</keyword>
<dbReference type="InterPro" id="IPR000719">
    <property type="entry name" value="Prot_kinase_dom"/>
</dbReference>
<dbReference type="Proteomes" id="UP000001542">
    <property type="component" value="Unassembled WGS sequence"/>
</dbReference>
<keyword evidence="3" id="KW-0597">Phosphoprotein</keyword>
<dbReference type="STRING" id="5722.A2FNQ5"/>
<dbReference type="GO" id="GO:0005524">
    <property type="term" value="F:ATP binding"/>
    <property type="evidence" value="ECO:0007669"/>
    <property type="project" value="UniProtKB-KW"/>
</dbReference>
<proteinExistence type="predicted"/>
<dbReference type="VEuPathDB" id="TrichDB:TVAGG3_0367470"/>
<dbReference type="FunFam" id="1.10.510.10:FF:000048">
    <property type="entry name" value="Protein kinase C"/>
    <property type="match status" value="1"/>
</dbReference>
<feature type="domain" description="AGC-kinase C-terminal" evidence="11">
    <location>
        <begin position="562"/>
        <end position="645"/>
    </location>
</feature>
<evidence type="ECO:0000256" key="1">
    <source>
        <dbReference type="ARBA" id="ARBA00012513"/>
    </source>
</evidence>
<evidence type="ECO:0000256" key="6">
    <source>
        <dbReference type="ARBA" id="ARBA00022777"/>
    </source>
</evidence>
<dbReference type="Pfam" id="PF00069">
    <property type="entry name" value="Pkinase"/>
    <property type="match status" value="1"/>
</dbReference>
<keyword evidence="6 13" id="KW-0418">Kinase</keyword>
<keyword evidence="7" id="KW-0067">ATP-binding</keyword>
<evidence type="ECO:0000313" key="14">
    <source>
        <dbReference type="Proteomes" id="UP000001542"/>
    </source>
</evidence>
<dbReference type="EC" id="2.7.11.1" evidence="1"/>
<dbReference type="GO" id="GO:0004674">
    <property type="term" value="F:protein serine/threonine kinase activity"/>
    <property type="evidence" value="ECO:0000318"/>
    <property type="project" value="GO_Central"/>
</dbReference>
<evidence type="ECO:0000256" key="3">
    <source>
        <dbReference type="ARBA" id="ARBA00022553"/>
    </source>
</evidence>
<dbReference type="PANTHER" id="PTHR24356">
    <property type="entry name" value="SERINE/THREONINE-PROTEIN KINASE"/>
    <property type="match status" value="1"/>
</dbReference>
<keyword evidence="14" id="KW-1185">Reference proteome</keyword>
<dbReference type="PROSITE" id="PS50011">
    <property type="entry name" value="PROTEIN_KINASE_DOM"/>
    <property type="match status" value="1"/>
</dbReference>
<dbReference type="AlphaFoldDB" id="A2FNQ5"/>
<evidence type="ECO:0000256" key="2">
    <source>
        <dbReference type="ARBA" id="ARBA00022527"/>
    </source>
</evidence>
<protein>
    <recommendedName>
        <fullName evidence="1">non-specific serine/threonine protein kinase</fullName>
        <ecNumber evidence="1">2.7.11.1</ecNumber>
    </recommendedName>
</protein>
<evidence type="ECO:0000256" key="4">
    <source>
        <dbReference type="ARBA" id="ARBA00022679"/>
    </source>
</evidence>
<gene>
    <name evidence="13" type="ORF">TVAG_347430</name>
</gene>
<evidence type="ECO:0000259" key="12">
    <source>
        <dbReference type="PROSITE" id="PS51379"/>
    </source>
</evidence>